<keyword evidence="2" id="KW-0472">Membrane</keyword>
<sequence length="101" mass="11729">MNKLLIIYGIKETPGNSKKSNNNSNHINKNPSRNKSVIHNRILTVTMLVFIIILVVNACLADIYEILLWYTKTNFQQNYSKHIHRQPCQLYAEPLILKASY</sequence>
<evidence type="ECO:0000313" key="4">
    <source>
        <dbReference type="Proteomes" id="UP000092445"/>
    </source>
</evidence>
<name>A0A1A9ZNH7_GLOPL</name>
<feature type="region of interest" description="Disordered" evidence="1">
    <location>
        <begin position="13"/>
        <end position="33"/>
    </location>
</feature>
<reference evidence="3" key="2">
    <citation type="submission" date="2020-05" db="UniProtKB">
        <authorList>
            <consortium name="EnsemblMetazoa"/>
        </authorList>
    </citation>
    <scope>IDENTIFICATION</scope>
    <source>
        <strain evidence="3">IAEA</strain>
    </source>
</reference>
<feature type="transmembrane region" description="Helical" evidence="2">
    <location>
        <begin position="42"/>
        <end position="64"/>
    </location>
</feature>
<proteinExistence type="predicted"/>
<evidence type="ECO:0000313" key="3">
    <source>
        <dbReference type="EnsemblMetazoa" id="GPAI020122-PA"/>
    </source>
</evidence>
<reference evidence="4" key="1">
    <citation type="submission" date="2014-03" db="EMBL/GenBank/DDBJ databases">
        <authorList>
            <person name="Aksoy S."/>
            <person name="Warren W."/>
            <person name="Wilson R.K."/>
        </authorList>
    </citation>
    <scope>NUCLEOTIDE SEQUENCE [LARGE SCALE GENOMIC DNA]</scope>
    <source>
        <strain evidence="4">IAEA</strain>
    </source>
</reference>
<protein>
    <submittedName>
        <fullName evidence="3">Uncharacterized protein</fullName>
    </submittedName>
</protein>
<dbReference type="Proteomes" id="UP000092445">
    <property type="component" value="Unassembled WGS sequence"/>
</dbReference>
<dbReference type="EnsemblMetazoa" id="GPAI020122-RA">
    <property type="protein sequence ID" value="GPAI020122-PA"/>
    <property type="gene ID" value="GPAI020122"/>
</dbReference>
<accession>A0A1A9ZNH7</accession>
<dbReference type="VEuPathDB" id="VectorBase:GPAI020122"/>
<evidence type="ECO:0000256" key="2">
    <source>
        <dbReference type="SAM" id="Phobius"/>
    </source>
</evidence>
<keyword evidence="2" id="KW-0812">Transmembrane</keyword>
<keyword evidence="4" id="KW-1185">Reference proteome</keyword>
<keyword evidence="2" id="KW-1133">Transmembrane helix</keyword>
<feature type="compositionally biased region" description="Low complexity" evidence="1">
    <location>
        <begin position="16"/>
        <end position="33"/>
    </location>
</feature>
<organism evidence="3 4">
    <name type="scientific">Glossina pallidipes</name>
    <name type="common">Tsetse fly</name>
    <dbReference type="NCBI Taxonomy" id="7398"/>
    <lineage>
        <taxon>Eukaryota</taxon>
        <taxon>Metazoa</taxon>
        <taxon>Ecdysozoa</taxon>
        <taxon>Arthropoda</taxon>
        <taxon>Hexapoda</taxon>
        <taxon>Insecta</taxon>
        <taxon>Pterygota</taxon>
        <taxon>Neoptera</taxon>
        <taxon>Endopterygota</taxon>
        <taxon>Diptera</taxon>
        <taxon>Brachycera</taxon>
        <taxon>Muscomorpha</taxon>
        <taxon>Hippoboscoidea</taxon>
        <taxon>Glossinidae</taxon>
        <taxon>Glossina</taxon>
    </lineage>
</organism>
<dbReference type="AlphaFoldDB" id="A0A1A9ZNH7"/>
<evidence type="ECO:0000256" key="1">
    <source>
        <dbReference type="SAM" id="MobiDB-lite"/>
    </source>
</evidence>